<dbReference type="HOGENOM" id="CLU_692441_0_0_11"/>
<dbReference type="InterPro" id="IPR036736">
    <property type="entry name" value="ACP-like_sf"/>
</dbReference>
<dbReference type="AlphaFoldDB" id="A4X2Q6"/>
<reference evidence="2" key="1">
    <citation type="journal article" date="2007" name="Proc. Natl. Acad. Sci. U.S.A.">
        <title>Genome sequencing reveals complex secondary metabolome in the marine actinomycete Salinispora tropica.</title>
        <authorList>
            <person name="Udwary D.W."/>
            <person name="Zeigler L."/>
            <person name="Asolkar R.N."/>
            <person name="Singan V."/>
            <person name="Lapidus A."/>
            <person name="Fenical W."/>
            <person name="Jensen P.R."/>
            <person name="Moore B.S."/>
        </authorList>
    </citation>
    <scope>NUCLEOTIDE SEQUENCE [LARGE SCALE GENOMIC DNA]</scope>
    <source>
        <strain evidence="2">ATCC BAA-916 / DSM 44818 / CNB-440</strain>
    </source>
</reference>
<dbReference type="Proteomes" id="UP000000235">
    <property type="component" value="Chromosome"/>
</dbReference>
<dbReference type="SUPFAM" id="SSF47336">
    <property type="entry name" value="ACP-like"/>
    <property type="match status" value="1"/>
</dbReference>
<keyword evidence="2" id="KW-1185">Reference proteome</keyword>
<dbReference type="RefSeq" id="WP_011904590.1">
    <property type="nucleotide sequence ID" value="NC_009380.1"/>
</dbReference>
<dbReference type="Gene3D" id="1.10.1200.10">
    <property type="entry name" value="ACP-like"/>
    <property type="match status" value="1"/>
</dbReference>
<evidence type="ECO:0008006" key="3">
    <source>
        <dbReference type="Google" id="ProtNLM"/>
    </source>
</evidence>
<dbReference type="STRING" id="369723.Strop_0679"/>
<sequence length="410" mass="44219">MVVPAIPTRSREWTPVLTGLRADLLDCMQVNLAALADRAYRPGAHLELGASLRFHITAGPAGTPAVTASVEQRLTEAGDLLGLRVTRRWDDVPGTRLRELLAEHSPLYVVADTFTMSWLPYAGNQHMHHSFLLVDADDPCVLVDGYHNSTHWGDARPGTWRMPAAQFDAAVPRATAMAVAAGGAPTLDRPAVLRDNASALRAEADQIEDYLAAVRRRAGEAQAATQLVLDVWLLGRSRALHAAWLANDPTTADAAREAAARADDWLALASQSYVAMRRVHRGGAFPAPVLDQLDGLLRGEVAFADGLADIGRVPPQSAPTTESNRIRGVLADEVRAALGVGPEVPVDDRPLRTLPGFNSFRLVEVIERAEARLRVELDPDDLTGTALHDLDSLGAVFDRARAATQRVSGR</sequence>
<protein>
    <recommendedName>
        <fullName evidence="3">Carrier domain-containing protein</fullName>
    </recommendedName>
</protein>
<evidence type="ECO:0000313" key="1">
    <source>
        <dbReference type="EMBL" id="ABP53156.1"/>
    </source>
</evidence>
<dbReference type="EMBL" id="CP000667">
    <property type="protein sequence ID" value="ABP53156.1"/>
    <property type="molecule type" value="Genomic_DNA"/>
</dbReference>
<proteinExistence type="predicted"/>
<accession>A4X2Q6</accession>
<dbReference type="eggNOG" id="COG0236">
    <property type="taxonomic scope" value="Bacteria"/>
</dbReference>
<organism evidence="1 2">
    <name type="scientific">Salinispora tropica (strain ATCC BAA-916 / DSM 44818 / JCM 13857 / NBRC 105044 / CNB-440)</name>
    <dbReference type="NCBI Taxonomy" id="369723"/>
    <lineage>
        <taxon>Bacteria</taxon>
        <taxon>Bacillati</taxon>
        <taxon>Actinomycetota</taxon>
        <taxon>Actinomycetes</taxon>
        <taxon>Micromonosporales</taxon>
        <taxon>Micromonosporaceae</taxon>
        <taxon>Salinispora</taxon>
    </lineage>
</organism>
<name>A4X2Q6_SALTO</name>
<dbReference type="KEGG" id="stp:Strop_0679"/>
<evidence type="ECO:0000313" key="2">
    <source>
        <dbReference type="Proteomes" id="UP000000235"/>
    </source>
</evidence>
<dbReference type="PATRIC" id="fig|369723.5.peg.688"/>
<gene>
    <name evidence="1" type="ordered locus">Strop_0679</name>
</gene>